<feature type="compositionally biased region" description="Low complexity" evidence="1">
    <location>
        <begin position="264"/>
        <end position="288"/>
    </location>
</feature>
<organism evidence="2 3">
    <name type="scientific">Leucosporidium creatinivorum</name>
    <dbReference type="NCBI Taxonomy" id="106004"/>
    <lineage>
        <taxon>Eukaryota</taxon>
        <taxon>Fungi</taxon>
        <taxon>Dikarya</taxon>
        <taxon>Basidiomycota</taxon>
        <taxon>Pucciniomycotina</taxon>
        <taxon>Microbotryomycetes</taxon>
        <taxon>Leucosporidiales</taxon>
        <taxon>Leucosporidium</taxon>
    </lineage>
</organism>
<feature type="region of interest" description="Disordered" evidence="1">
    <location>
        <begin position="337"/>
        <end position="356"/>
    </location>
</feature>
<sequence>MARITSLDAVEEEEDWLDYKPPLSAPLPVAPRRQPPRSLSIEAHLTNQASRRKSSFQPLSVRSSPFLSPLPDPPRRFEPTRRPASFSHPSRSPAPVMQRRSSTMIDLNAPSTFNITGHKDRPFSGRRGDQTEERMVTGVGEWFGKAATERKVREQRSTTTRIMDFEDLAVKHKRRLSEIQQTATTELELEAAKKRFELQKQREAKEQQALLAARAKQGRRRFFGRIASMLTCGLASSSPFKRESKGTSSSSKIPSNHPYRPHHASAASEPPSPRSSSPDVSPAPSISSVRLRHETKRLSGISRVEEWKGKSAPSLLQPPPPPAPRFRGGLVTRTRSAPELAEKSMGGGGKHHWLDY</sequence>
<dbReference type="Proteomes" id="UP000193467">
    <property type="component" value="Unassembled WGS sequence"/>
</dbReference>
<dbReference type="AlphaFoldDB" id="A0A1Y2ELM2"/>
<evidence type="ECO:0000313" key="3">
    <source>
        <dbReference type="Proteomes" id="UP000193467"/>
    </source>
</evidence>
<evidence type="ECO:0000256" key="1">
    <source>
        <dbReference type="SAM" id="MobiDB-lite"/>
    </source>
</evidence>
<feature type="region of interest" description="Disordered" evidence="1">
    <location>
        <begin position="236"/>
        <end position="329"/>
    </location>
</feature>
<gene>
    <name evidence="2" type="ORF">BCR35DRAFT_334079</name>
</gene>
<feature type="region of interest" description="Disordered" evidence="1">
    <location>
        <begin position="1"/>
        <end position="130"/>
    </location>
</feature>
<dbReference type="EMBL" id="MCGR01000053">
    <property type="protein sequence ID" value="ORY72204.1"/>
    <property type="molecule type" value="Genomic_DNA"/>
</dbReference>
<feature type="compositionally biased region" description="Polar residues" evidence="1">
    <location>
        <begin position="99"/>
        <end position="115"/>
    </location>
</feature>
<comment type="caution">
    <text evidence="2">The sequence shown here is derived from an EMBL/GenBank/DDBJ whole genome shotgun (WGS) entry which is preliminary data.</text>
</comment>
<name>A0A1Y2ELM2_9BASI</name>
<feature type="compositionally biased region" description="Low complexity" evidence="1">
    <location>
        <begin position="246"/>
        <end position="255"/>
    </location>
</feature>
<feature type="compositionally biased region" description="Polar residues" evidence="1">
    <location>
        <begin position="45"/>
        <end position="61"/>
    </location>
</feature>
<feature type="compositionally biased region" description="Basic and acidic residues" evidence="1">
    <location>
        <begin position="117"/>
        <end position="130"/>
    </location>
</feature>
<keyword evidence="3" id="KW-1185">Reference proteome</keyword>
<proteinExistence type="predicted"/>
<reference evidence="2 3" key="1">
    <citation type="submission" date="2016-07" db="EMBL/GenBank/DDBJ databases">
        <title>Pervasive Adenine N6-methylation of Active Genes in Fungi.</title>
        <authorList>
            <consortium name="DOE Joint Genome Institute"/>
            <person name="Mondo S.J."/>
            <person name="Dannebaum R.O."/>
            <person name="Kuo R.C."/>
            <person name="Labutti K."/>
            <person name="Haridas S."/>
            <person name="Kuo A."/>
            <person name="Salamov A."/>
            <person name="Ahrendt S.R."/>
            <person name="Lipzen A."/>
            <person name="Sullivan W."/>
            <person name="Andreopoulos W.B."/>
            <person name="Clum A."/>
            <person name="Lindquist E."/>
            <person name="Daum C."/>
            <person name="Ramamoorthy G.K."/>
            <person name="Gryganskyi A."/>
            <person name="Culley D."/>
            <person name="Magnuson J.K."/>
            <person name="James T.Y."/>
            <person name="O'Malley M.A."/>
            <person name="Stajich J.E."/>
            <person name="Spatafora J.W."/>
            <person name="Visel A."/>
            <person name="Grigoriev I.V."/>
        </authorList>
    </citation>
    <scope>NUCLEOTIDE SEQUENCE [LARGE SCALE GENOMIC DNA]</scope>
    <source>
        <strain evidence="2 3">62-1032</strain>
    </source>
</reference>
<accession>A0A1Y2ELM2</accession>
<dbReference type="InParanoid" id="A0A1Y2ELM2"/>
<evidence type="ECO:0000313" key="2">
    <source>
        <dbReference type="EMBL" id="ORY72204.1"/>
    </source>
</evidence>
<protein>
    <submittedName>
        <fullName evidence="2">Uncharacterized protein</fullName>
    </submittedName>
</protein>